<reference evidence="2" key="1">
    <citation type="submission" date="2023-07" db="EMBL/GenBank/DDBJ databases">
        <authorList>
            <consortium name="CYATHOMIX"/>
        </authorList>
    </citation>
    <scope>NUCLEOTIDE SEQUENCE</scope>
    <source>
        <strain evidence="2">N/A</strain>
    </source>
</reference>
<name>A0AA36DPB4_CYLNA</name>
<feature type="compositionally biased region" description="Polar residues" evidence="1">
    <location>
        <begin position="371"/>
        <end position="383"/>
    </location>
</feature>
<organism evidence="2 3">
    <name type="scientific">Cylicocyclus nassatus</name>
    <name type="common">Nematode worm</name>
    <dbReference type="NCBI Taxonomy" id="53992"/>
    <lineage>
        <taxon>Eukaryota</taxon>
        <taxon>Metazoa</taxon>
        <taxon>Ecdysozoa</taxon>
        <taxon>Nematoda</taxon>
        <taxon>Chromadorea</taxon>
        <taxon>Rhabditida</taxon>
        <taxon>Rhabditina</taxon>
        <taxon>Rhabditomorpha</taxon>
        <taxon>Strongyloidea</taxon>
        <taxon>Strongylidae</taxon>
        <taxon>Cylicocyclus</taxon>
    </lineage>
</organism>
<evidence type="ECO:0000256" key="1">
    <source>
        <dbReference type="SAM" id="MobiDB-lite"/>
    </source>
</evidence>
<dbReference type="InterPro" id="IPR008569">
    <property type="entry name" value="DUF851"/>
</dbReference>
<protein>
    <submittedName>
        <fullName evidence="2">Uncharacterized protein</fullName>
    </submittedName>
</protein>
<feature type="compositionally biased region" description="Basic and acidic residues" evidence="1">
    <location>
        <begin position="337"/>
        <end position="347"/>
    </location>
</feature>
<comment type="caution">
    <text evidence="2">The sequence shown here is derived from an EMBL/GenBank/DDBJ whole genome shotgun (WGS) entry which is preliminary data.</text>
</comment>
<feature type="compositionally biased region" description="Basic and acidic residues" evidence="1">
    <location>
        <begin position="86"/>
        <end position="106"/>
    </location>
</feature>
<proteinExistence type="predicted"/>
<dbReference type="EMBL" id="CATQJL010000001">
    <property type="protein sequence ID" value="CAJ0591228.1"/>
    <property type="molecule type" value="Genomic_DNA"/>
</dbReference>
<dbReference type="AlphaFoldDB" id="A0AA36DPB4"/>
<dbReference type="Pfam" id="PF05867">
    <property type="entry name" value="DUF851"/>
    <property type="match status" value="1"/>
</dbReference>
<feature type="compositionally biased region" description="Polar residues" evidence="1">
    <location>
        <begin position="404"/>
        <end position="416"/>
    </location>
</feature>
<feature type="region of interest" description="Disordered" evidence="1">
    <location>
        <begin position="164"/>
        <end position="183"/>
    </location>
</feature>
<feature type="compositionally biased region" description="Basic and acidic residues" evidence="1">
    <location>
        <begin position="33"/>
        <end position="51"/>
    </location>
</feature>
<accession>A0AA36DPB4</accession>
<gene>
    <name evidence="2" type="ORF">CYNAS_LOCUS3211</name>
</gene>
<feature type="region of interest" description="Disordered" evidence="1">
    <location>
        <begin position="18"/>
        <end position="106"/>
    </location>
</feature>
<sequence>MKSFKHFFSTIAKMIGFDGAESNEDVIGPKSSVKKEEPKKSPGPKSSEETKPVGNGGETKRRRVDLKEKMEVQSVELQRQSGDSAAHIEDKSAKSSRMDDLSSRSLRRIRDMSERAVRKVKTFVSRPIKEATLRHFVNKVEAKMQAEQTGQVRLREVKRGDDLFPKPLRRSQEGKSKEVRTKDKVDMSLKSVATSAMRYSGGELPSGNKIVSGNKCNDGKLFINGEPFWTTKKKPTEADLEESGTEDDIQMNAEVALEVYEGKKQLVNMPSIPIILDPMNELSELKRRDKLFFCRDVLFGNSVRSMINLCDSTTKVTPIRKRGQPIAFTEPNTRAAYHREHSSESEKLPFTPSKVPSGSSQKVRKRKRTNAKTSGNGHESSNAKPGSRKQKSKSKGGDARSLSAEVQKSSQAVESS</sequence>
<evidence type="ECO:0000313" key="2">
    <source>
        <dbReference type="EMBL" id="CAJ0591228.1"/>
    </source>
</evidence>
<dbReference type="Proteomes" id="UP001176961">
    <property type="component" value="Unassembled WGS sequence"/>
</dbReference>
<keyword evidence="3" id="KW-1185">Reference proteome</keyword>
<evidence type="ECO:0000313" key="3">
    <source>
        <dbReference type="Proteomes" id="UP001176961"/>
    </source>
</evidence>
<feature type="region of interest" description="Disordered" evidence="1">
    <location>
        <begin position="322"/>
        <end position="416"/>
    </location>
</feature>